<dbReference type="PANTHER" id="PTHR24363">
    <property type="entry name" value="SERINE/THREONINE PROTEIN KINASE"/>
    <property type="match status" value="1"/>
</dbReference>
<evidence type="ECO:0000256" key="3">
    <source>
        <dbReference type="ARBA" id="ARBA00022527"/>
    </source>
</evidence>
<dbReference type="GO" id="GO:0004016">
    <property type="term" value="F:adenylate cyclase activity"/>
    <property type="evidence" value="ECO:0007669"/>
    <property type="project" value="UniProtKB-ARBA"/>
</dbReference>
<dbReference type="GO" id="GO:0004674">
    <property type="term" value="F:protein serine/threonine kinase activity"/>
    <property type="evidence" value="ECO:0007669"/>
    <property type="project" value="UniProtKB-KW"/>
</dbReference>
<comment type="catalytic activity">
    <reaction evidence="8">
        <text>L-threonyl-[protein] + ATP = O-phospho-L-threonyl-[protein] + ADP + H(+)</text>
        <dbReference type="Rhea" id="RHEA:46608"/>
        <dbReference type="Rhea" id="RHEA-COMP:11060"/>
        <dbReference type="Rhea" id="RHEA-COMP:11605"/>
        <dbReference type="ChEBI" id="CHEBI:15378"/>
        <dbReference type="ChEBI" id="CHEBI:30013"/>
        <dbReference type="ChEBI" id="CHEBI:30616"/>
        <dbReference type="ChEBI" id="CHEBI:61977"/>
        <dbReference type="ChEBI" id="CHEBI:456216"/>
        <dbReference type="EC" id="2.7.11.1"/>
    </reaction>
</comment>
<dbReference type="GO" id="GO:0005524">
    <property type="term" value="F:ATP binding"/>
    <property type="evidence" value="ECO:0007669"/>
    <property type="project" value="UniProtKB-KW"/>
</dbReference>
<dbReference type="InterPro" id="IPR001054">
    <property type="entry name" value="A/G_cyclase"/>
</dbReference>
<evidence type="ECO:0000256" key="1">
    <source>
        <dbReference type="ARBA" id="ARBA00004167"/>
    </source>
</evidence>
<dbReference type="InterPro" id="IPR000719">
    <property type="entry name" value="Prot_kinase_dom"/>
</dbReference>
<dbReference type="OrthoDB" id="507628at2"/>
<keyword evidence="6" id="KW-0418">Kinase</keyword>
<dbReference type="Gene3D" id="1.10.510.10">
    <property type="entry name" value="Transferase(Phosphotransferase) domain 1"/>
    <property type="match status" value="1"/>
</dbReference>
<dbReference type="Proteomes" id="UP000292459">
    <property type="component" value="Unassembled WGS sequence"/>
</dbReference>
<evidence type="ECO:0000256" key="8">
    <source>
        <dbReference type="ARBA" id="ARBA00047899"/>
    </source>
</evidence>
<organism evidence="13 14">
    <name type="scientific">Leptolyngbya iicbica LK</name>
    <dbReference type="NCBI Taxonomy" id="2294035"/>
    <lineage>
        <taxon>Bacteria</taxon>
        <taxon>Bacillati</taxon>
        <taxon>Cyanobacteriota</taxon>
        <taxon>Cyanophyceae</taxon>
        <taxon>Leptolyngbyales</taxon>
        <taxon>Leptolyngbyaceae</taxon>
        <taxon>Leptolyngbya group</taxon>
        <taxon>Leptolyngbya</taxon>
        <taxon>Leptolyngbya iicbica</taxon>
    </lineage>
</organism>
<comment type="subcellular location">
    <subcellularLocation>
        <location evidence="1">Membrane</location>
        <topology evidence="1">Single-pass membrane protein</topology>
    </subcellularLocation>
</comment>
<dbReference type="InterPro" id="IPR029787">
    <property type="entry name" value="Nucleotide_cyclase"/>
</dbReference>
<name>A0A4Q7E1E1_9CYAN</name>
<dbReference type="GO" id="GO:0009190">
    <property type="term" value="P:cyclic nucleotide biosynthetic process"/>
    <property type="evidence" value="ECO:0007669"/>
    <property type="project" value="InterPro"/>
</dbReference>
<feature type="compositionally biased region" description="Low complexity" evidence="10">
    <location>
        <begin position="638"/>
        <end position="653"/>
    </location>
</feature>
<dbReference type="PANTHER" id="PTHR24363:SF0">
    <property type="entry name" value="SERINE_THREONINE KINASE LIKE DOMAIN CONTAINING 1"/>
    <property type="match status" value="1"/>
</dbReference>
<keyword evidence="5" id="KW-0547">Nucleotide-binding</keyword>
<evidence type="ECO:0000256" key="10">
    <source>
        <dbReference type="SAM" id="MobiDB-lite"/>
    </source>
</evidence>
<dbReference type="EC" id="2.7.11.1" evidence="2"/>
<dbReference type="CDD" id="cd07302">
    <property type="entry name" value="CHD"/>
    <property type="match status" value="1"/>
</dbReference>
<evidence type="ECO:0000256" key="7">
    <source>
        <dbReference type="ARBA" id="ARBA00022840"/>
    </source>
</evidence>
<feature type="region of interest" description="Disordered" evidence="10">
    <location>
        <begin position="606"/>
        <end position="660"/>
    </location>
</feature>
<dbReference type="InterPro" id="IPR011009">
    <property type="entry name" value="Kinase-like_dom_sf"/>
</dbReference>
<proteinExistence type="predicted"/>
<dbReference type="EMBL" id="QVFV01000006">
    <property type="protein sequence ID" value="RZM75985.1"/>
    <property type="molecule type" value="Genomic_DNA"/>
</dbReference>
<accession>A0A4Q7E1E1</accession>
<comment type="catalytic activity">
    <reaction evidence="9">
        <text>L-seryl-[protein] + ATP = O-phospho-L-seryl-[protein] + ADP + H(+)</text>
        <dbReference type="Rhea" id="RHEA:17989"/>
        <dbReference type="Rhea" id="RHEA-COMP:9863"/>
        <dbReference type="Rhea" id="RHEA-COMP:11604"/>
        <dbReference type="ChEBI" id="CHEBI:15378"/>
        <dbReference type="ChEBI" id="CHEBI:29999"/>
        <dbReference type="ChEBI" id="CHEBI:30616"/>
        <dbReference type="ChEBI" id="CHEBI:83421"/>
        <dbReference type="ChEBI" id="CHEBI:456216"/>
        <dbReference type="EC" id="2.7.11.1"/>
    </reaction>
</comment>
<keyword evidence="7" id="KW-0067">ATP-binding</keyword>
<evidence type="ECO:0000256" key="5">
    <source>
        <dbReference type="ARBA" id="ARBA00022741"/>
    </source>
</evidence>
<dbReference type="Gene3D" id="3.30.70.1230">
    <property type="entry name" value="Nucleotide cyclase"/>
    <property type="match status" value="1"/>
</dbReference>
<feature type="region of interest" description="Disordered" evidence="10">
    <location>
        <begin position="182"/>
        <end position="220"/>
    </location>
</feature>
<dbReference type="SUPFAM" id="SSF56112">
    <property type="entry name" value="Protein kinase-like (PK-like)"/>
    <property type="match status" value="1"/>
</dbReference>
<dbReference type="GO" id="GO:0016020">
    <property type="term" value="C:membrane"/>
    <property type="evidence" value="ECO:0007669"/>
    <property type="project" value="UniProtKB-SubCell"/>
</dbReference>
<evidence type="ECO:0000256" key="9">
    <source>
        <dbReference type="ARBA" id="ARBA00048679"/>
    </source>
</evidence>
<reference evidence="13 14" key="1">
    <citation type="submission" date="2018-11" db="EMBL/GenBank/DDBJ databases">
        <title>Whole genome sequencing of an environmental sample.</title>
        <authorList>
            <person name="Sarangi A.N."/>
            <person name="Singh D."/>
            <person name="Tripathy S."/>
        </authorList>
    </citation>
    <scope>NUCLEOTIDE SEQUENCE [LARGE SCALE GENOMIC DNA]</scope>
    <source>
        <strain evidence="13 14">Lakshadweep</strain>
    </source>
</reference>
<dbReference type="AlphaFoldDB" id="A0A4Q7E1E1"/>
<evidence type="ECO:0000256" key="6">
    <source>
        <dbReference type="ARBA" id="ARBA00022777"/>
    </source>
</evidence>
<feature type="compositionally biased region" description="Polar residues" evidence="10">
    <location>
        <begin position="622"/>
        <end position="632"/>
    </location>
</feature>
<dbReference type="RefSeq" id="WP_072041290.1">
    <property type="nucleotide sequence ID" value="NZ_QVFV01000006.1"/>
</dbReference>
<evidence type="ECO:0000256" key="2">
    <source>
        <dbReference type="ARBA" id="ARBA00012513"/>
    </source>
</evidence>
<dbReference type="InterPro" id="IPR058395">
    <property type="entry name" value="DUF8082"/>
</dbReference>
<keyword evidence="14" id="KW-1185">Reference proteome</keyword>
<dbReference type="Pfam" id="PF26309">
    <property type="entry name" value="DUF8082"/>
    <property type="match status" value="2"/>
</dbReference>
<dbReference type="Pfam" id="PF00069">
    <property type="entry name" value="Pkinase"/>
    <property type="match status" value="1"/>
</dbReference>
<dbReference type="CDD" id="cd14014">
    <property type="entry name" value="STKc_PknB_like"/>
    <property type="match status" value="1"/>
</dbReference>
<keyword evidence="4" id="KW-0808">Transferase</keyword>
<keyword evidence="3" id="KW-0723">Serine/threonine-protein kinase</keyword>
<feature type="domain" description="Guanylate cyclase" evidence="12">
    <location>
        <begin position="17"/>
        <end position="131"/>
    </location>
</feature>
<evidence type="ECO:0000313" key="13">
    <source>
        <dbReference type="EMBL" id="RZM75985.1"/>
    </source>
</evidence>
<protein>
    <recommendedName>
        <fullName evidence="2">non-specific serine/threonine protein kinase</fullName>
        <ecNumber evidence="2">2.7.11.1</ecNumber>
    </recommendedName>
</protein>
<dbReference type="PROSITE" id="PS50011">
    <property type="entry name" value="PROTEIN_KINASE_DOM"/>
    <property type="match status" value="1"/>
</dbReference>
<evidence type="ECO:0000259" key="11">
    <source>
        <dbReference type="PROSITE" id="PS50011"/>
    </source>
</evidence>
<dbReference type="Pfam" id="PF00211">
    <property type="entry name" value="Guanylate_cyc"/>
    <property type="match status" value="1"/>
</dbReference>
<comment type="caution">
    <text evidence="13">The sequence shown here is derived from an EMBL/GenBank/DDBJ whole genome shotgun (WGS) entry which is preliminary data.</text>
</comment>
<feature type="domain" description="Protein kinase" evidence="11">
    <location>
        <begin position="225"/>
        <end position="495"/>
    </location>
</feature>
<dbReference type="PROSITE" id="PS50125">
    <property type="entry name" value="GUANYLATE_CYCLASE_2"/>
    <property type="match status" value="1"/>
</dbReference>
<gene>
    <name evidence="13" type="ORF">DYY88_18980</name>
</gene>
<evidence type="ECO:0000259" key="12">
    <source>
        <dbReference type="PROSITE" id="PS50125"/>
    </source>
</evidence>
<sequence>MNYPIPDNSQGQRTLAAIVLTDAVGFSARMSIDEEDTLNLIHRDLGLMETLCQQFEGRVIKSTGDGLLMCFSSAVQAVNCSLEMQHQLAAAYQSVAPEQRLEHRIGLHLGDVFFKDGDVMGNGVNIAARLQTEAHPGGICISQIAYDVVKSRVELNATYAGPLQLKNIQEPQPAYHIDPHEKAATDSSATYQEPVAPARPTQRESGEVGSPRSKLGPGSKVGGRYVIQRVLGQGGFGRSYLVEDSQRFGEACVLKEFFPRNASKRSLQKALDLFKREAKTLYQINHPQVPKFLAGFTQEQRLFIVQEYIDGVTYSHLLKERKRSGQAFSEPEVKRWLIHMLQVLEYLHGLNIVHRDISPDNVMYCRERDLPILIDFGLVNDAMNEILSGEVEQDEDAPRTATVVGKFGYSPPEQIQLGQCFPCSDLYALGVTAIVMLTGRYPRELMDRNTLDWQWEQHVAISYSFAMLLRQLTHRQPQERFQSAQTVLEALTPLLGAEEVSSPLPQSMLTMTRIDLSPDPQAAPEFNAPMHIRSSSLLQNEAFVSRCREELTRCIGPMATLIIEDAIDQYPDASPHELVDILASQLSDGKQAEQFVSSIHIPSAAPNHYSQASGSGMGRSPGATSAAHTMSQGHHRTSGVTTAATPTPSGSSTINEEPVSGLSPDFIKQCQQALTRCVGPMAAMLLEDALADYAHLQRPEFVAQLAAEIPDPRKAQEFQQQLLG</sequence>
<evidence type="ECO:0000313" key="14">
    <source>
        <dbReference type="Proteomes" id="UP000292459"/>
    </source>
</evidence>
<dbReference type="SUPFAM" id="SSF55073">
    <property type="entry name" value="Nucleotide cyclase"/>
    <property type="match status" value="1"/>
</dbReference>
<evidence type="ECO:0000256" key="4">
    <source>
        <dbReference type="ARBA" id="ARBA00022679"/>
    </source>
</evidence>
<dbReference type="GO" id="GO:0035556">
    <property type="term" value="P:intracellular signal transduction"/>
    <property type="evidence" value="ECO:0007669"/>
    <property type="project" value="InterPro"/>
</dbReference>